<accession>A0A915J084</accession>
<protein>
    <submittedName>
        <fullName evidence="2">Uncharacterized protein</fullName>
    </submittedName>
</protein>
<dbReference type="Proteomes" id="UP000887565">
    <property type="component" value="Unplaced"/>
</dbReference>
<dbReference type="AlphaFoldDB" id="A0A915J084"/>
<proteinExistence type="predicted"/>
<name>A0A915J084_ROMCU</name>
<dbReference type="WBParaSite" id="nRc.2.0.1.t19871-RA">
    <property type="protein sequence ID" value="nRc.2.0.1.t19871-RA"/>
    <property type="gene ID" value="nRc.2.0.1.g19871"/>
</dbReference>
<evidence type="ECO:0000313" key="1">
    <source>
        <dbReference type="Proteomes" id="UP000887565"/>
    </source>
</evidence>
<sequence>MDNSYSVALRYILQCLADTRARNYLATEERKAIIQDIHREYQMEMDKKAEIKKKKDLITPTKLAIPPKYRMKLALIIATTTRMQPPVAGIRTTLGAAQQALAPRVPTTSQGPQMPPPGILKSSKTLIKVLRKGRVFCLKLGTLDAIEAADTEWVLRPYMNTAKKRVFLSEPQ</sequence>
<keyword evidence="1" id="KW-1185">Reference proteome</keyword>
<evidence type="ECO:0000313" key="2">
    <source>
        <dbReference type="WBParaSite" id="nRc.2.0.1.t19871-RA"/>
    </source>
</evidence>
<reference evidence="2" key="1">
    <citation type="submission" date="2022-11" db="UniProtKB">
        <authorList>
            <consortium name="WormBaseParasite"/>
        </authorList>
    </citation>
    <scope>IDENTIFICATION</scope>
</reference>
<organism evidence="1 2">
    <name type="scientific">Romanomermis culicivorax</name>
    <name type="common">Nematode worm</name>
    <dbReference type="NCBI Taxonomy" id="13658"/>
    <lineage>
        <taxon>Eukaryota</taxon>
        <taxon>Metazoa</taxon>
        <taxon>Ecdysozoa</taxon>
        <taxon>Nematoda</taxon>
        <taxon>Enoplea</taxon>
        <taxon>Dorylaimia</taxon>
        <taxon>Mermithida</taxon>
        <taxon>Mermithoidea</taxon>
        <taxon>Mermithidae</taxon>
        <taxon>Romanomermis</taxon>
    </lineage>
</organism>